<evidence type="ECO:0000313" key="1">
    <source>
        <dbReference type="EMBL" id="KAA6334809.1"/>
    </source>
</evidence>
<accession>A0A5J4RMD3</accession>
<organism evidence="1">
    <name type="scientific">termite gut metagenome</name>
    <dbReference type="NCBI Taxonomy" id="433724"/>
    <lineage>
        <taxon>unclassified sequences</taxon>
        <taxon>metagenomes</taxon>
        <taxon>organismal metagenomes</taxon>
    </lineage>
</organism>
<name>A0A5J4RMD3_9ZZZZ</name>
<dbReference type="EMBL" id="SNRY01000958">
    <property type="protein sequence ID" value="KAA6334809.1"/>
    <property type="molecule type" value="Genomic_DNA"/>
</dbReference>
<dbReference type="AlphaFoldDB" id="A0A5J4RMD3"/>
<comment type="caution">
    <text evidence="1">The sequence shown here is derived from an EMBL/GenBank/DDBJ whole genome shotgun (WGS) entry which is preliminary data.</text>
</comment>
<gene>
    <name evidence="1" type="ORF">EZS27_016905</name>
</gene>
<sequence length="118" mass="13370">MKRVQGAQGFASVECINPQTGEWVARWAGESNEGKTSEDGEPLIGVSYMEDNFDHEPTWDEVAGRVTEARKIQYELRSDGIYISMQKYLARSQEEKAQQAKADWLAELQAIEAEYPKP</sequence>
<proteinExistence type="predicted"/>
<protein>
    <submittedName>
        <fullName evidence="1">Uncharacterized protein</fullName>
    </submittedName>
</protein>
<reference evidence="1" key="1">
    <citation type="submission" date="2019-03" db="EMBL/GenBank/DDBJ databases">
        <title>Single cell metagenomics reveals metabolic interactions within the superorganism composed of flagellate Streblomastix strix and complex community of Bacteroidetes bacteria on its surface.</title>
        <authorList>
            <person name="Treitli S.C."/>
            <person name="Kolisko M."/>
            <person name="Husnik F."/>
            <person name="Keeling P."/>
            <person name="Hampl V."/>
        </authorList>
    </citation>
    <scope>NUCLEOTIDE SEQUENCE</scope>
    <source>
        <strain evidence="1">STM</strain>
    </source>
</reference>